<proteinExistence type="predicted"/>
<dbReference type="EMBL" id="BKCP01004627">
    <property type="protein sequence ID" value="GER32614.1"/>
    <property type="molecule type" value="Genomic_DNA"/>
</dbReference>
<dbReference type="AlphaFoldDB" id="A0A5A7PIR6"/>
<name>A0A5A7PIR6_STRAF</name>
<reference evidence="3" key="1">
    <citation type="journal article" date="2019" name="Curr. Biol.">
        <title>Genome Sequence of Striga asiatica Provides Insight into the Evolution of Plant Parasitism.</title>
        <authorList>
            <person name="Yoshida S."/>
            <person name="Kim S."/>
            <person name="Wafula E.K."/>
            <person name="Tanskanen J."/>
            <person name="Kim Y.M."/>
            <person name="Honaas L."/>
            <person name="Yang Z."/>
            <person name="Spallek T."/>
            <person name="Conn C.E."/>
            <person name="Ichihashi Y."/>
            <person name="Cheong K."/>
            <person name="Cui S."/>
            <person name="Der J.P."/>
            <person name="Gundlach H."/>
            <person name="Jiao Y."/>
            <person name="Hori C."/>
            <person name="Ishida J.K."/>
            <person name="Kasahara H."/>
            <person name="Kiba T."/>
            <person name="Kim M.S."/>
            <person name="Koo N."/>
            <person name="Laohavisit A."/>
            <person name="Lee Y.H."/>
            <person name="Lumba S."/>
            <person name="McCourt P."/>
            <person name="Mortimer J.C."/>
            <person name="Mutuku J.M."/>
            <person name="Nomura T."/>
            <person name="Sasaki-Sekimoto Y."/>
            <person name="Seto Y."/>
            <person name="Wang Y."/>
            <person name="Wakatake T."/>
            <person name="Sakakibara H."/>
            <person name="Demura T."/>
            <person name="Yamaguchi S."/>
            <person name="Yoneyama K."/>
            <person name="Manabe R.I."/>
            <person name="Nelson D.C."/>
            <person name="Schulman A.H."/>
            <person name="Timko M.P."/>
            <person name="dePamphilis C.W."/>
            <person name="Choi D."/>
            <person name="Shirasu K."/>
        </authorList>
    </citation>
    <scope>NUCLEOTIDE SEQUENCE [LARGE SCALE GENOMIC DNA]</scope>
    <source>
        <strain evidence="3">cv. UVA1</strain>
    </source>
</reference>
<protein>
    <submittedName>
        <fullName evidence="2">Potassium-transporting ATPase A chain</fullName>
    </submittedName>
</protein>
<organism evidence="2 3">
    <name type="scientific">Striga asiatica</name>
    <name type="common">Asiatic witchweed</name>
    <name type="synonym">Buchnera asiatica</name>
    <dbReference type="NCBI Taxonomy" id="4170"/>
    <lineage>
        <taxon>Eukaryota</taxon>
        <taxon>Viridiplantae</taxon>
        <taxon>Streptophyta</taxon>
        <taxon>Embryophyta</taxon>
        <taxon>Tracheophyta</taxon>
        <taxon>Spermatophyta</taxon>
        <taxon>Magnoliopsida</taxon>
        <taxon>eudicotyledons</taxon>
        <taxon>Gunneridae</taxon>
        <taxon>Pentapetalae</taxon>
        <taxon>asterids</taxon>
        <taxon>lamiids</taxon>
        <taxon>Lamiales</taxon>
        <taxon>Orobanchaceae</taxon>
        <taxon>Buchnereae</taxon>
        <taxon>Striga</taxon>
    </lineage>
</organism>
<evidence type="ECO:0000256" key="1">
    <source>
        <dbReference type="SAM" id="MobiDB-lite"/>
    </source>
</evidence>
<keyword evidence="3" id="KW-1185">Reference proteome</keyword>
<sequence length="118" mass="13064">MAALIPLRDRPSGVEIQKERRRTMKVEMVGFGGMRGSDCLPGTFKGERTVRGEFPNGREGGAVGGEDGNRVNHVGRKKDLKERDVPPSSVPNLTGKEIRAGLKESITWLYLTVKRLLF</sequence>
<gene>
    <name evidence="2" type="ORF">STAS_08686</name>
</gene>
<evidence type="ECO:0000313" key="2">
    <source>
        <dbReference type="EMBL" id="GER32614.1"/>
    </source>
</evidence>
<accession>A0A5A7PIR6</accession>
<comment type="caution">
    <text evidence="2">The sequence shown here is derived from an EMBL/GenBank/DDBJ whole genome shotgun (WGS) entry which is preliminary data.</text>
</comment>
<feature type="region of interest" description="Disordered" evidence="1">
    <location>
        <begin position="48"/>
        <end position="94"/>
    </location>
</feature>
<dbReference type="Proteomes" id="UP000325081">
    <property type="component" value="Unassembled WGS sequence"/>
</dbReference>
<evidence type="ECO:0000313" key="3">
    <source>
        <dbReference type="Proteomes" id="UP000325081"/>
    </source>
</evidence>